<accession>A0ABN1QBK5</accession>
<evidence type="ECO:0008006" key="4">
    <source>
        <dbReference type="Google" id="ProtNLM"/>
    </source>
</evidence>
<name>A0ABN1QBK5_9ACTN</name>
<gene>
    <name evidence="2" type="ORF">GCM10009560_51550</name>
</gene>
<sequence length="473" mass="49617">MKSTALARKVAGLAGTAVLAAMVSGLMATPASAATSSSAAGKVKPKVSVTTPSASARHYEGACPVKVSFSSKIKITAKGANKLAYRWLNSDGSRSKTKVVKVKGNISKTVSRSIVLRDDTKGWQRLEILSPRKVVSPKRYYSVTCERDDYDPDYDYTDRHQQVWARAWADPEYYSGPCTPGNKIDFNGVIKVNRPAWVRYRWVVNGESVDYGKVKVYDSRKVGYGISPRSSHRGWAQLEILGPDRTSSNRAYYKVWCKDTPAPATKVSVTDLSTDSNSTTCKVGARAKISATGSGRVAYAFSVNGGGVEKGEVYFSEAGTKVVTMDARSVLDPTKAGTVSVSVSGPNNSDSTSASYAAPCAKAEVGLGAVSAAVKARPCPSTNGAVSVTAPITVTGGGSVRGTAKVSITAAGETDSHVDDYSSSSLNVGATFHMADVSKGGTVSVTVFDEGGKQVATGSSSFTGHACYEVPAP</sequence>
<dbReference type="Proteomes" id="UP001501578">
    <property type="component" value="Unassembled WGS sequence"/>
</dbReference>
<organism evidence="2 3">
    <name type="scientific">Nonomuraea longicatena</name>
    <dbReference type="NCBI Taxonomy" id="83682"/>
    <lineage>
        <taxon>Bacteria</taxon>
        <taxon>Bacillati</taxon>
        <taxon>Actinomycetota</taxon>
        <taxon>Actinomycetes</taxon>
        <taxon>Streptosporangiales</taxon>
        <taxon>Streptosporangiaceae</taxon>
        <taxon>Nonomuraea</taxon>
    </lineage>
</organism>
<keyword evidence="3" id="KW-1185">Reference proteome</keyword>
<protein>
    <recommendedName>
        <fullName evidence="4">Ig-like domain-containing protein</fullName>
    </recommendedName>
</protein>
<dbReference type="EMBL" id="BAAAHQ010000027">
    <property type="protein sequence ID" value="GAA0940313.1"/>
    <property type="molecule type" value="Genomic_DNA"/>
</dbReference>
<feature type="chain" id="PRO_5047435619" description="Ig-like domain-containing protein" evidence="1">
    <location>
        <begin position="34"/>
        <end position="473"/>
    </location>
</feature>
<evidence type="ECO:0000256" key="1">
    <source>
        <dbReference type="SAM" id="SignalP"/>
    </source>
</evidence>
<reference evidence="2 3" key="1">
    <citation type="journal article" date="2019" name="Int. J. Syst. Evol. Microbiol.">
        <title>The Global Catalogue of Microorganisms (GCM) 10K type strain sequencing project: providing services to taxonomists for standard genome sequencing and annotation.</title>
        <authorList>
            <consortium name="The Broad Institute Genomics Platform"/>
            <consortium name="The Broad Institute Genome Sequencing Center for Infectious Disease"/>
            <person name="Wu L."/>
            <person name="Ma J."/>
        </authorList>
    </citation>
    <scope>NUCLEOTIDE SEQUENCE [LARGE SCALE GENOMIC DNA]</scope>
    <source>
        <strain evidence="2 3">JCM 11136</strain>
    </source>
</reference>
<evidence type="ECO:0000313" key="3">
    <source>
        <dbReference type="Proteomes" id="UP001501578"/>
    </source>
</evidence>
<proteinExistence type="predicted"/>
<comment type="caution">
    <text evidence="2">The sequence shown here is derived from an EMBL/GenBank/DDBJ whole genome shotgun (WGS) entry which is preliminary data.</text>
</comment>
<dbReference type="RefSeq" id="WP_343952595.1">
    <property type="nucleotide sequence ID" value="NZ_BAAAHQ010000027.1"/>
</dbReference>
<feature type="signal peptide" evidence="1">
    <location>
        <begin position="1"/>
        <end position="33"/>
    </location>
</feature>
<keyword evidence="1" id="KW-0732">Signal</keyword>
<evidence type="ECO:0000313" key="2">
    <source>
        <dbReference type="EMBL" id="GAA0940313.1"/>
    </source>
</evidence>